<organism evidence="1">
    <name type="scientific">Arundo donax</name>
    <name type="common">Giant reed</name>
    <name type="synonym">Donax arundinaceus</name>
    <dbReference type="NCBI Taxonomy" id="35708"/>
    <lineage>
        <taxon>Eukaryota</taxon>
        <taxon>Viridiplantae</taxon>
        <taxon>Streptophyta</taxon>
        <taxon>Embryophyta</taxon>
        <taxon>Tracheophyta</taxon>
        <taxon>Spermatophyta</taxon>
        <taxon>Magnoliopsida</taxon>
        <taxon>Liliopsida</taxon>
        <taxon>Poales</taxon>
        <taxon>Poaceae</taxon>
        <taxon>PACMAD clade</taxon>
        <taxon>Arundinoideae</taxon>
        <taxon>Arundineae</taxon>
        <taxon>Arundo</taxon>
    </lineage>
</organism>
<sequence>MVHFLGFLEKTHSLGRKNFCCIIQFPYWTFQCSLKNRDLFNTNTLGPFLQLSSHQIFNFLGLF</sequence>
<dbReference type="EMBL" id="GBRH01268575">
    <property type="protein sequence ID" value="JAD29320.1"/>
    <property type="molecule type" value="Transcribed_RNA"/>
</dbReference>
<protein>
    <submittedName>
        <fullName evidence="1">Uncharacterized protein</fullName>
    </submittedName>
</protein>
<reference evidence="1" key="2">
    <citation type="journal article" date="2015" name="Data Brief">
        <title>Shoot transcriptome of the giant reed, Arundo donax.</title>
        <authorList>
            <person name="Barrero R.A."/>
            <person name="Guerrero F.D."/>
            <person name="Moolhuijzen P."/>
            <person name="Goolsby J.A."/>
            <person name="Tidwell J."/>
            <person name="Bellgard S.E."/>
            <person name="Bellgard M.I."/>
        </authorList>
    </citation>
    <scope>NUCLEOTIDE SEQUENCE</scope>
    <source>
        <tissue evidence="1">Shoot tissue taken approximately 20 cm above the soil surface</tissue>
    </source>
</reference>
<proteinExistence type="predicted"/>
<dbReference type="AlphaFoldDB" id="A0A0A8YXV9"/>
<evidence type="ECO:0000313" key="1">
    <source>
        <dbReference type="EMBL" id="JAD29320.1"/>
    </source>
</evidence>
<name>A0A0A8YXV9_ARUDO</name>
<reference evidence="1" key="1">
    <citation type="submission" date="2014-09" db="EMBL/GenBank/DDBJ databases">
        <authorList>
            <person name="Magalhaes I.L.F."/>
            <person name="Oliveira U."/>
            <person name="Santos F.R."/>
            <person name="Vidigal T.H.D.A."/>
            <person name="Brescovit A.D."/>
            <person name="Santos A.J."/>
        </authorList>
    </citation>
    <scope>NUCLEOTIDE SEQUENCE</scope>
    <source>
        <tissue evidence="1">Shoot tissue taken approximately 20 cm above the soil surface</tissue>
    </source>
</reference>
<accession>A0A0A8YXV9</accession>